<evidence type="ECO:0000313" key="1">
    <source>
        <dbReference type="EMBL" id="CAL8119777.1"/>
    </source>
</evidence>
<reference evidence="1 2" key="1">
    <citation type="submission" date="2024-08" db="EMBL/GenBank/DDBJ databases">
        <authorList>
            <person name="Cucini C."/>
            <person name="Frati F."/>
        </authorList>
    </citation>
    <scope>NUCLEOTIDE SEQUENCE [LARGE SCALE GENOMIC DNA]</scope>
</reference>
<sequence length="261" mass="30120">MVICNGAVKGDRVGNFTFNNKNGSSVVDLCIVSENTINVVSNLITNECHLSCHNQIILSIGSCNDTKPNISRPRITWADEYKSKFIEQLRKIGRKPGPLWADTELDQAKKEYRRNVYLFRKCKPQLDLNCYLQAKNSMLKSKYLYLNMTSEKRTKYYEGVQNKICKTKSSKEFWSALNTFRKSNYKKEYGEISMEKWEEHFSTVFKSTNYQTSKDSFNTIECEQLDSDFNMFELNLAIKKLGRKKAPGSDGICNEHGGRSQ</sequence>
<dbReference type="Gene3D" id="3.60.10.10">
    <property type="entry name" value="Endonuclease/exonuclease/phosphatase"/>
    <property type="match status" value="1"/>
</dbReference>
<accession>A0ABP1R7E4</accession>
<dbReference type="InterPro" id="IPR036691">
    <property type="entry name" value="Endo/exonu/phosph_ase_sf"/>
</dbReference>
<organism evidence="1 2">
    <name type="scientific">Orchesella dallaii</name>
    <dbReference type="NCBI Taxonomy" id="48710"/>
    <lineage>
        <taxon>Eukaryota</taxon>
        <taxon>Metazoa</taxon>
        <taxon>Ecdysozoa</taxon>
        <taxon>Arthropoda</taxon>
        <taxon>Hexapoda</taxon>
        <taxon>Collembola</taxon>
        <taxon>Entomobryomorpha</taxon>
        <taxon>Entomobryoidea</taxon>
        <taxon>Orchesellidae</taxon>
        <taxon>Orchesellinae</taxon>
        <taxon>Orchesella</taxon>
    </lineage>
</organism>
<comment type="caution">
    <text evidence="1">The sequence shown here is derived from an EMBL/GenBank/DDBJ whole genome shotgun (WGS) entry which is preliminary data.</text>
</comment>
<gene>
    <name evidence="1" type="ORF">ODALV1_LOCUS18716</name>
</gene>
<name>A0ABP1R7E4_9HEXA</name>
<dbReference type="EMBL" id="CAXLJM020000061">
    <property type="protein sequence ID" value="CAL8119777.1"/>
    <property type="molecule type" value="Genomic_DNA"/>
</dbReference>
<evidence type="ECO:0000313" key="2">
    <source>
        <dbReference type="Proteomes" id="UP001642540"/>
    </source>
</evidence>
<proteinExistence type="predicted"/>
<dbReference type="Proteomes" id="UP001642540">
    <property type="component" value="Unassembled WGS sequence"/>
</dbReference>
<protein>
    <submittedName>
        <fullName evidence="1">Uncharacterized protein</fullName>
    </submittedName>
</protein>
<keyword evidence="2" id="KW-1185">Reference proteome</keyword>